<dbReference type="InterPro" id="IPR013382">
    <property type="entry name" value="CRISPR-assoc_prot_Cse2"/>
</dbReference>
<name>A0A2N0X976_9CORY</name>
<protein>
    <submittedName>
        <fullName evidence="1">Type I-E CRISPR-associated protein Cse2/CasB</fullName>
    </submittedName>
</protein>
<dbReference type="CDD" id="cd09731">
    <property type="entry name" value="Cse2_I-E"/>
    <property type="match status" value="1"/>
</dbReference>
<dbReference type="Gene3D" id="1.10.520.40">
    <property type="entry name" value="CRISPR-associated protein Cse2"/>
    <property type="match status" value="1"/>
</dbReference>
<evidence type="ECO:0000313" key="1">
    <source>
        <dbReference type="EMBL" id="PKF69253.1"/>
    </source>
</evidence>
<proteinExistence type="predicted"/>
<reference evidence="1 2" key="1">
    <citation type="submission" date="2017-12" db="EMBL/GenBank/DDBJ databases">
        <title>Corynebacterium mastitidis 16-1433 Genome.</title>
        <authorList>
            <person name="Gulvik C.A."/>
        </authorList>
    </citation>
    <scope>NUCLEOTIDE SEQUENCE [LARGE SCALE GENOMIC DNA]</scope>
    <source>
        <strain evidence="1 2">16-1433</strain>
    </source>
</reference>
<sequence length="201" mass="22514">MTDNLSVAVGETAAWLQKNVLSGRKDREEARARATLAQLRRNVGRPPEGDPLGLSRVLMALHPALDADLVGRGDAATASERAAYHALTFFSLHMQSAKEPMHVPEKSFAAACGQMYRGNASGSFKPRFDAMVLSRNEYSRLHHMRSLITMLRGARIGFDYGRLAFDLRSLENPARRKKTLMRWGRDFAWIPTDSEETPENQ</sequence>
<dbReference type="Pfam" id="PF09485">
    <property type="entry name" value="CRISPR_Cse2"/>
    <property type="match status" value="1"/>
</dbReference>
<comment type="caution">
    <text evidence="1">The sequence shown here is derived from an EMBL/GenBank/DDBJ whole genome shotgun (WGS) entry which is preliminary data.</text>
</comment>
<accession>A0A2N0X976</accession>
<organism evidence="1 2">
    <name type="scientific">Corynebacterium mastitidis</name>
    <dbReference type="NCBI Taxonomy" id="161890"/>
    <lineage>
        <taxon>Bacteria</taxon>
        <taxon>Bacillati</taxon>
        <taxon>Actinomycetota</taxon>
        <taxon>Actinomycetes</taxon>
        <taxon>Mycobacteriales</taxon>
        <taxon>Corynebacteriaceae</taxon>
        <taxon>Corynebacterium</taxon>
    </lineage>
</organism>
<dbReference type="STRING" id="1121365.GCA_000375365_00998"/>
<dbReference type="AlphaFoldDB" id="A0A2N0X976"/>
<dbReference type="NCBIfam" id="TIGR02548">
    <property type="entry name" value="casB_cse2"/>
    <property type="match status" value="1"/>
</dbReference>
<dbReference type="EMBL" id="PJAF01000005">
    <property type="protein sequence ID" value="PKF69253.1"/>
    <property type="molecule type" value="Genomic_DNA"/>
</dbReference>
<evidence type="ECO:0000313" key="2">
    <source>
        <dbReference type="Proteomes" id="UP000233249"/>
    </source>
</evidence>
<gene>
    <name evidence="1" type="primary">casB</name>
    <name evidence="1" type="ORF">CXB45_02775</name>
</gene>
<dbReference type="InterPro" id="IPR038287">
    <property type="entry name" value="Cse2_sf"/>
</dbReference>
<dbReference type="Proteomes" id="UP000233249">
    <property type="component" value="Unassembled WGS sequence"/>
</dbReference>
<dbReference type="OrthoDB" id="4808431at2"/>